<dbReference type="Proteomes" id="UP001244623">
    <property type="component" value="Unassembled WGS sequence"/>
</dbReference>
<sequence length="285" mass="30809">MTYKKRSLKFEFKLKEGKFDDKGNDTLTISDIKAEVEIGAYGGVSGSTLEGRIFGLSIDLMAKLSYKGIQLNGAKQNLLKVWADDKIVFFGTITNCFADFNQMPDAPLIISGNATGFEQSIPAPPFSASGSVDVADVITSIAKSVGFTVVNNGVSYKLSNPYFDGNPIEQMRKAAKAAGINFDPRLGVVFIWPQTGSVDDVKPFISPDTGLLGYPVFSNYGVSFQCTYTDLLILGRRFEIETSLPNASGTYTLVAATHHISSLMEGGPWTTIGRGALAQLTEIRQ</sequence>
<evidence type="ECO:0000313" key="2">
    <source>
        <dbReference type="Proteomes" id="UP001244623"/>
    </source>
</evidence>
<keyword evidence="2" id="KW-1185">Reference proteome</keyword>
<evidence type="ECO:0008006" key="3">
    <source>
        <dbReference type="Google" id="ProtNLM"/>
    </source>
</evidence>
<comment type="caution">
    <text evidence="1">The sequence shown here is derived from an EMBL/GenBank/DDBJ whole genome shotgun (WGS) entry which is preliminary data.</text>
</comment>
<dbReference type="EMBL" id="JAUSSJ010000001">
    <property type="protein sequence ID" value="MDQ0018991.1"/>
    <property type="molecule type" value="Genomic_DNA"/>
</dbReference>
<name>A0ABT9T696_9GAMM</name>
<dbReference type="RefSeq" id="WP_307618052.1">
    <property type="nucleotide sequence ID" value="NZ_JAUSSJ010000001.1"/>
</dbReference>
<gene>
    <name evidence="1" type="ORF">J2X94_001119</name>
</gene>
<proteinExistence type="predicted"/>
<organism evidence="1 2">
    <name type="scientific">[Curtobacterium] plantarum</name>
    <dbReference type="NCBI Taxonomy" id="221276"/>
    <lineage>
        <taxon>Bacteria</taxon>
        <taxon>Pseudomonadati</taxon>
        <taxon>Pseudomonadota</taxon>
        <taxon>Gammaproteobacteria</taxon>
        <taxon>Enterobacterales</taxon>
        <taxon>Erwiniaceae</taxon>
        <taxon>Pantoea</taxon>
    </lineage>
</organism>
<protein>
    <recommendedName>
        <fullName evidence="3">Phage tail protein</fullName>
    </recommendedName>
</protein>
<accession>A0ABT9T696</accession>
<evidence type="ECO:0000313" key="1">
    <source>
        <dbReference type="EMBL" id="MDQ0018991.1"/>
    </source>
</evidence>
<reference evidence="1 2" key="1">
    <citation type="submission" date="2023-07" db="EMBL/GenBank/DDBJ databases">
        <title>Sorghum-associated microbial communities from plants grown in Nebraska, USA.</title>
        <authorList>
            <person name="Schachtman D."/>
        </authorList>
    </citation>
    <scope>NUCLEOTIDE SEQUENCE [LARGE SCALE GENOMIC DNA]</scope>
    <source>
        <strain evidence="1 2">CC49</strain>
    </source>
</reference>